<dbReference type="EMBL" id="CM047909">
    <property type="protein sequence ID" value="KAJ0079015.1"/>
    <property type="molecule type" value="Genomic_DNA"/>
</dbReference>
<keyword evidence="2" id="KW-1185">Reference proteome</keyword>
<accession>A0ACC0ZWD3</accession>
<evidence type="ECO:0000313" key="2">
    <source>
        <dbReference type="Proteomes" id="UP001164250"/>
    </source>
</evidence>
<name>A0ACC0ZWD3_9ROSI</name>
<comment type="caution">
    <text evidence="1">The sequence shown here is derived from an EMBL/GenBank/DDBJ whole genome shotgun (WGS) entry which is preliminary data.</text>
</comment>
<protein>
    <submittedName>
        <fullName evidence="1">Uncharacterized protein</fullName>
    </submittedName>
</protein>
<sequence>MDPGSGNSNHESTEVPIDINQKQQNLERCEQNIQWLPSLYLLTDRNPRKEELRLDLLNAATEGNIDAVKSLSNNPLFSDSSISSSSASSSSSPLNAASSPSPFNVAITEKHETILHVAAGANQTDFVENMIDQIAPDDLKLQNEKGNTAFCVAVMAGNKSIAEKMLKKNRQLLTIRGGGNLTSINLAAMFGAREPALYLYRQYYRGTLTLDDKKQLLFDSIDTILYGKCSRISFLA</sequence>
<organism evidence="1 2">
    <name type="scientific">Pistacia atlantica</name>
    <dbReference type="NCBI Taxonomy" id="434234"/>
    <lineage>
        <taxon>Eukaryota</taxon>
        <taxon>Viridiplantae</taxon>
        <taxon>Streptophyta</taxon>
        <taxon>Embryophyta</taxon>
        <taxon>Tracheophyta</taxon>
        <taxon>Spermatophyta</taxon>
        <taxon>Magnoliopsida</taxon>
        <taxon>eudicotyledons</taxon>
        <taxon>Gunneridae</taxon>
        <taxon>Pentapetalae</taxon>
        <taxon>rosids</taxon>
        <taxon>malvids</taxon>
        <taxon>Sapindales</taxon>
        <taxon>Anacardiaceae</taxon>
        <taxon>Pistacia</taxon>
    </lineage>
</organism>
<evidence type="ECO:0000313" key="1">
    <source>
        <dbReference type="EMBL" id="KAJ0079015.1"/>
    </source>
</evidence>
<reference evidence="2" key="1">
    <citation type="journal article" date="2023" name="G3 (Bethesda)">
        <title>Genome assembly and association tests identify interacting loci associated with vigor, precocity, and sex in interspecific pistachio rootstocks.</title>
        <authorList>
            <person name="Palmer W."/>
            <person name="Jacygrad E."/>
            <person name="Sagayaradj S."/>
            <person name="Cavanaugh K."/>
            <person name="Han R."/>
            <person name="Bertier L."/>
            <person name="Beede B."/>
            <person name="Kafkas S."/>
            <person name="Golino D."/>
            <person name="Preece J."/>
            <person name="Michelmore R."/>
        </authorList>
    </citation>
    <scope>NUCLEOTIDE SEQUENCE [LARGE SCALE GENOMIC DNA]</scope>
</reference>
<gene>
    <name evidence="1" type="ORF">Patl1_24128</name>
</gene>
<proteinExistence type="predicted"/>
<dbReference type="Proteomes" id="UP001164250">
    <property type="component" value="Chromosome 13"/>
</dbReference>